<dbReference type="RefSeq" id="XP_005822937.1">
    <property type="nucleotide sequence ID" value="XM_005822880.1"/>
</dbReference>
<dbReference type="EnsemblProtists" id="EKX35957">
    <property type="protein sequence ID" value="EKX35957"/>
    <property type="gene ID" value="GUITHDRAFT_117873"/>
</dbReference>
<name>L1IIN3_GUITC</name>
<dbReference type="KEGG" id="gtt:GUITHDRAFT_117873"/>
<dbReference type="GeneID" id="17292691"/>
<accession>L1IIN3</accession>
<evidence type="ECO:0000313" key="1">
    <source>
        <dbReference type="EMBL" id="EKX35957.1"/>
    </source>
</evidence>
<dbReference type="Proteomes" id="UP000011087">
    <property type="component" value="Unassembled WGS sequence"/>
</dbReference>
<dbReference type="HOGENOM" id="CLU_1848880_0_0_1"/>
<reference evidence="2" key="3">
    <citation type="submission" date="2016-03" db="UniProtKB">
        <authorList>
            <consortium name="EnsemblProtists"/>
        </authorList>
    </citation>
    <scope>IDENTIFICATION</scope>
</reference>
<keyword evidence="3" id="KW-1185">Reference proteome</keyword>
<sequence>MKVAICYKREIDCMIKVREMAGIIITSDSNSSADKQSKVCKEIRKSFNSWRESKNKPVEAIEVESEEEAERMRKERLSMGIYEACLMHQMLGTDRLIKAGHPRMFFLITASMCAGFAIRGESKLIDDARIPYHVKGQPK</sequence>
<protein>
    <submittedName>
        <fullName evidence="1 2">Uncharacterized protein</fullName>
    </submittedName>
</protein>
<reference evidence="1 3" key="1">
    <citation type="journal article" date="2012" name="Nature">
        <title>Algal genomes reveal evolutionary mosaicism and the fate of nucleomorphs.</title>
        <authorList>
            <consortium name="DOE Joint Genome Institute"/>
            <person name="Curtis B.A."/>
            <person name="Tanifuji G."/>
            <person name="Burki F."/>
            <person name="Gruber A."/>
            <person name="Irimia M."/>
            <person name="Maruyama S."/>
            <person name="Arias M.C."/>
            <person name="Ball S.G."/>
            <person name="Gile G.H."/>
            <person name="Hirakawa Y."/>
            <person name="Hopkins J.F."/>
            <person name="Kuo A."/>
            <person name="Rensing S.A."/>
            <person name="Schmutz J."/>
            <person name="Symeonidi A."/>
            <person name="Elias M."/>
            <person name="Eveleigh R.J."/>
            <person name="Herman E.K."/>
            <person name="Klute M.J."/>
            <person name="Nakayama T."/>
            <person name="Obornik M."/>
            <person name="Reyes-Prieto A."/>
            <person name="Armbrust E.V."/>
            <person name="Aves S.J."/>
            <person name="Beiko R.G."/>
            <person name="Coutinho P."/>
            <person name="Dacks J.B."/>
            <person name="Durnford D.G."/>
            <person name="Fast N.M."/>
            <person name="Green B.R."/>
            <person name="Grisdale C.J."/>
            <person name="Hempel F."/>
            <person name="Henrissat B."/>
            <person name="Hoppner M.P."/>
            <person name="Ishida K."/>
            <person name="Kim E."/>
            <person name="Koreny L."/>
            <person name="Kroth P.G."/>
            <person name="Liu Y."/>
            <person name="Malik S.B."/>
            <person name="Maier U.G."/>
            <person name="McRose D."/>
            <person name="Mock T."/>
            <person name="Neilson J.A."/>
            <person name="Onodera N.T."/>
            <person name="Poole A.M."/>
            <person name="Pritham E.J."/>
            <person name="Richards T.A."/>
            <person name="Rocap G."/>
            <person name="Roy S.W."/>
            <person name="Sarai C."/>
            <person name="Schaack S."/>
            <person name="Shirato S."/>
            <person name="Slamovits C.H."/>
            <person name="Spencer D.F."/>
            <person name="Suzuki S."/>
            <person name="Worden A.Z."/>
            <person name="Zauner S."/>
            <person name="Barry K."/>
            <person name="Bell C."/>
            <person name="Bharti A.K."/>
            <person name="Crow J.A."/>
            <person name="Grimwood J."/>
            <person name="Kramer R."/>
            <person name="Lindquist E."/>
            <person name="Lucas S."/>
            <person name="Salamov A."/>
            <person name="McFadden G.I."/>
            <person name="Lane C.E."/>
            <person name="Keeling P.J."/>
            <person name="Gray M.W."/>
            <person name="Grigoriev I.V."/>
            <person name="Archibald J.M."/>
        </authorList>
    </citation>
    <scope>NUCLEOTIDE SEQUENCE</scope>
    <source>
        <strain evidence="1 3">CCMP2712</strain>
    </source>
</reference>
<gene>
    <name evidence="1" type="ORF">GUITHDRAFT_117873</name>
</gene>
<proteinExistence type="predicted"/>
<organism evidence="1">
    <name type="scientific">Guillardia theta (strain CCMP2712)</name>
    <name type="common">Cryptophyte</name>
    <dbReference type="NCBI Taxonomy" id="905079"/>
    <lineage>
        <taxon>Eukaryota</taxon>
        <taxon>Cryptophyceae</taxon>
        <taxon>Pyrenomonadales</taxon>
        <taxon>Geminigeraceae</taxon>
        <taxon>Guillardia</taxon>
    </lineage>
</organism>
<dbReference type="AlphaFoldDB" id="L1IIN3"/>
<evidence type="ECO:0000313" key="3">
    <source>
        <dbReference type="Proteomes" id="UP000011087"/>
    </source>
</evidence>
<dbReference type="EMBL" id="JH993081">
    <property type="protein sequence ID" value="EKX35957.1"/>
    <property type="molecule type" value="Genomic_DNA"/>
</dbReference>
<evidence type="ECO:0000313" key="2">
    <source>
        <dbReference type="EnsemblProtists" id="EKX35957"/>
    </source>
</evidence>
<reference evidence="3" key="2">
    <citation type="submission" date="2012-11" db="EMBL/GenBank/DDBJ databases">
        <authorList>
            <person name="Kuo A."/>
            <person name="Curtis B.A."/>
            <person name="Tanifuji G."/>
            <person name="Burki F."/>
            <person name="Gruber A."/>
            <person name="Irimia M."/>
            <person name="Maruyama S."/>
            <person name="Arias M.C."/>
            <person name="Ball S.G."/>
            <person name="Gile G.H."/>
            <person name="Hirakawa Y."/>
            <person name="Hopkins J.F."/>
            <person name="Rensing S.A."/>
            <person name="Schmutz J."/>
            <person name="Symeonidi A."/>
            <person name="Elias M."/>
            <person name="Eveleigh R.J."/>
            <person name="Herman E.K."/>
            <person name="Klute M.J."/>
            <person name="Nakayama T."/>
            <person name="Obornik M."/>
            <person name="Reyes-Prieto A."/>
            <person name="Armbrust E.V."/>
            <person name="Aves S.J."/>
            <person name="Beiko R.G."/>
            <person name="Coutinho P."/>
            <person name="Dacks J.B."/>
            <person name="Durnford D.G."/>
            <person name="Fast N.M."/>
            <person name="Green B.R."/>
            <person name="Grisdale C."/>
            <person name="Hempe F."/>
            <person name="Henrissat B."/>
            <person name="Hoppner M.P."/>
            <person name="Ishida K.-I."/>
            <person name="Kim E."/>
            <person name="Koreny L."/>
            <person name="Kroth P.G."/>
            <person name="Liu Y."/>
            <person name="Malik S.-B."/>
            <person name="Maier U.G."/>
            <person name="McRose D."/>
            <person name="Mock T."/>
            <person name="Neilson J.A."/>
            <person name="Onodera N.T."/>
            <person name="Poole A.M."/>
            <person name="Pritham E.J."/>
            <person name="Richards T.A."/>
            <person name="Rocap G."/>
            <person name="Roy S.W."/>
            <person name="Sarai C."/>
            <person name="Schaack S."/>
            <person name="Shirato S."/>
            <person name="Slamovits C.H."/>
            <person name="Spencer D.F."/>
            <person name="Suzuki S."/>
            <person name="Worden A.Z."/>
            <person name="Zauner S."/>
            <person name="Barry K."/>
            <person name="Bell C."/>
            <person name="Bharti A.K."/>
            <person name="Crow J.A."/>
            <person name="Grimwood J."/>
            <person name="Kramer R."/>
            <person name="Lindquist E."/>
            <person name="Lucas S."/>
            <person name="Salamov A."/>
            <person name="McFadden G.I."/>
            <person name="Lane C.E."/>
            <person name="Keeling P.J."/>
            <person name="Gray M.W."/>
            <person name="Grigoriev I.V."/>
            <person name="Archibald J.M."/>
        </authorList>
    </citation>
    <scope>NUCLEOTIDE SEQUENCE</scope>
    <source>
        <strain evidence="3">CCMP2712</strain>
    </source>
</reference>
<dbReference type="PaxDb" id="55529-EKX35957"/>